<sequence length="152" mass="16287">MRPTALFILLSLAMALPSAAHAKKQKPDTPDDKLNCKQISGRMQVRILQLRGFEDRKQASGLARGIQAGMAATFGNLSHGTDPQGAYAEDIKSLHAYNQRLVELGCKSYDLESELKKTDPLATPSPTIPAPKKKKAPASVEPRATPAPAAAN</sequence>
<evidence type="ECO:0008006" key="5">
    <source>
        <dbReference type="Google" id="ProtNLM"/>
    </source>
</evidence>
<proteinExistence type="predicted"/>
<keyword evidence="2" id="KW-0732">Signal</keyword>
<accession>A0A1I7N297</accession>
<dbReference type="STRING" id="51670.SAMN04488557_1068"/>
<dbReference type="Proteomes" id="UP000199423">
    <property type="component" value="Unassembled WGS sequence"/>
</dbReference>
<evidence type="ECO:0000313" key="3">
    <source>
        <dbReference type="EMBL" id="SFV28686.1"/>
    </source>
</evidence>
<protein>
    <recommendedName>
        <fullName evidence="5">HdeA/HdeB family protein</fullName>
    </recommendedName>
</protein>
<dbReference type="AlphaFoldDB" id="A0A1I7N297"/>
<dbReference type="EMBL" id="FPCH01000001">
    <property type="protein sequence ID" value="SFV28686.1"/>
    <property type="molecule type" value="Genomic_DNA"/>
</dbReference>
<dbReference type="RefSeq" id="WP_143111334.1">
    <property type="nucleotide sequence ID" value="NZ_FPCH01000001.1"/>
</dbReference>
<dbReference type="OrthoDB" id="7933523at2"/>
<evidence type="ECO:0000256" key="2">
    <source>
        <dbReference type="SAM" id="SignalP"/>
    </source>
</evidence>
<gene>
    <name evidence="3" type="ORF">SAMN04488557_1068</name>
</gene>
<feature type="chain" id="PRO_5011471113" description="HdeA/HdeB family protein" evidence="2">
    <location>
        <begin position="23"/>
        <end position="152"/>
    </location>
</feature>
<organism evidence="3 4">
    <name type="scientific">Hyphomicrobium facile</name>
    <dbReference type="NCBI Taxonomy" id="51670"/>
    <lineage>
        <taxon>Bacteria</taxon>
        <taxon>Pseudomonadati</taxon>
        <taxon>Pseudomonadota</taxon>
        <taxon>Alphaproteobacteria</taxon>
        <taxon>Hyphomicrobiales</taxon>
        <taxon>Hyphomicrobiaceae</taxon>
        <taxon>Hyphomicrobium</taxon>
    </lineage>
</organism>
<keyword evidence="4" id="KW-1185">Reference proteome</keyword>
<evidence type="ECO:0000313" key="4">
    <source>
        <dbReference type="Proteomes" id="UP000199423"/>
    </source>
</evidence>
<feature type="region of interest" description="Disordered" evidence="1">
    <location>
        <begin position="117"/>
        <end position="152"/>
    </location>
</feature>
<reference evidence="4" key="1">
    <citation type="submission" date="2016-10" db="EMBL/GenBank/DDBJ databases">
        <authorList>
            <person name="Varghese N."/>
            <person name="Submissions S."/>
        </authorList>
    </citation>
    <scope>NUCLEOTIDE SEQUENCE [LARGE SCALE GENOMIC DNA]</scope>
    <source>
        <strain evidence="4">DSM 1565</strain>
    </source>
</reference>
<evidence type="ECO:0000256" key="1">
    <source>
        <dbReference type="SAM" id="MobiDB-lite"/>
    </source>
</evidence>
<feature type="signal peptide" evidence="2">
    <location>
        <begin position="1"/>
        <end position="22"/>
    </location>
</feature>
<name>A0A1I7N297_9HYPH</name>